<comment type="caution">
    <text evidence="1">The sequence shown here is derived from an EMBL/GenBank/DDBJ whole genome shotgun (WGS) entry which is preliminary data.</text>
</comment>
<keyword evidence="2" id="KW-1185">Reference proteome</keyword>
<dbReference type="Proteomes" id="UP000035057">
    <property type="component" value="Unassembled WGS sequence"/>
</dbReference>
<name>A0A072MYT1_9GAMM</name>
<organism evidence="1 2">
    <name type="scientific">Marinobacter nitratireducens</name>
    <dbReference type="NCBI Taxonomy" id="1137280"/>
    <lineage>
        <taxon>Bacteria</taxon>
        <taxon>Pseudomonadati</taxon>
        <taxon>Pseudomonadota</taxon>
        <taxon>Gammaproteobacteria</taxon>
        <taxon>Pseudomonadales</taxon>
        <taxon>Marinobacteraceae</taxon>
        <taxon>Marinobacter</taxon>
    </lineage>
</organism>
<gene>
    <name evidence="1" type="ORF">D777_03064</name>
</gene>
<accession>A0A072MYT1</accession>
<dbReference type="PATRIC" id="fig|1137280.3.peg.2881"/>
<dbReference type="EMBL" id="ANIE01000009">
    <property type="protein sequence ID" value="KEF29888.1"/>
    <property type="molecule type" value="Genomic_DNA"/>
</dbReference>
<evidence type="ECO:0000313" key="2">
    <source>
        <dbReference type="Proteomes" id="UP000035057"/>
    </source>
</evidence>
<dbReference type="RefSeq" id="WP_201443388.1">
    <property type="nucleotide sequence ID" value="NZ_ANIE01000009.1"/>
</dbReference>
<protein>
    <submittedName>
        <fullName evidence="1">Uncharacterized protein</fullName>
    </submittedName>
</protein>
<reference evidence="1 2" key="1">
    <citation type="submission" date="2012-12" db="EMBL/GenBank/DDBJ databases">
        <title>Genome assembly of Marinobacter sp. AK21.</title>
        <authorList>
            <person name="Khatri I."/>
            <person name="Kumar R."/>
            <person name="Vaidya B."/>
            <person name="Subramanian S."/>
            <person name="Pinnaka A."/>
        </authorList>
    </citation>
    <scope>NUCLEOTIDE SEQUENCE [LARGE SCALE GENOMIC DNA]</scope>
    <source>
        <strain evidence="1 2">AK21</strain>
    </source>
</reference>
<sequence>MSEEEYKQLHPILTQVTQTYVDLYTNKPNEENRQKLIKLEALLHDKLETLKKARGE</sequence>
<dbReference type="AlphaFoldDB" id="A0A072MYT1"/>
<evidence type="ECO:0000313" key="1">
    <source>
        <dbReference type="EMBL" id="KEF29888.1"/>
    </source>
</evidence>
<proteinExistence type="predicted"/>